<keyword evidence="4" id="KW-1185">Reference proteome</keyword>
<sequence>MKFDLSGKKAVVTGASHGIGLAVVQALASVGAEVIGGARSASEALLTATPHAVEVDLATPDGPRTLVERALAEFGGIDILVNNVGNGVKLAQGFLDTDDDVWQRTFELNLFSAVRATRAALPSIIERKGSIINIGSVNSRIADPRLVHYSAAKAALTNLSKALSAEFSPLGVRVNTITPGPTRTRIWTKPEITTKLGLSEEEFIERNGLSTGTMIEPTEIAALVVLLTSGEVPSVTGSDYLIDAGMVKTL</sequence>
<dbReference type="Proteomes" id="UP001500212">
    <property type="component" value="Unassembled WGS sequence"/>
</dbReference>
<dbReference type="Gene3D" id="3.40.50.720">
    <property type="entry name" value="NAD(P)-binding Rossmann-like Domain"/>
    <property type="match status" value="1"/>
</dbReference>
<name>A0ABP8TPW7_9ACTN</name>
<dbReference type="InterPro" id="IPR036291">
    <property type="entry name" value="NAD(P)-bd_dom_sf"/>
</dbReference>
<dbReference type="CDD" id="cd05233">
    <property type="entry name" value="SDR_c"/>
    <property type="match status" value="1"/>
</dbReference>
<accession>A0ABP8TPW7</accession>
<dbReference type="PROSITE" id="PS00061">
    <property type="entry name" value="ADH_SHORT"/>
    <property type="match status" value="1"/>
</dbReference>
<dbReference type="InterPro" id="IPR020904">
    <property type="entry name" value="Sc_DH/Rdtase_CS"/>
</dbReference>
<dbReference type="RefSeq" id="WP_345359535.1">
    <property type="nucleotide sequence ID" value="NZ_BAABHJ010000019.1"/>
</dbReference>
<dbReference type="InterPro" id="IPR002347">
    <property type="entry name" value="SDR_fam"/>
</dbReference>
<comment type="similarity">
    <text evidence="1">Belongs to the short-chain dehydrogenases/reductases (SDR) family.</text>
</comment>
<dbReference type="SUPFAM" id="SSF51735">
    <property type="entry name" value="NAD(P)-binding Rossmann-fold domains"/>
    <property type="match status" value="1"/>
</dbReference>
<dbReference type="PRINTS" id="PR00081">
    <property type="entry name" value="GDHRDH"/>
</dbReference>
<organism evidence="3 4">
    <name type="scientific">Actinoallomurus liliacearum</name>
    <dbReference type="NCBI Taxonomy" id="1080073"/>
    <lineage>
        <taxon>Bacteria</taxon>
        <taxon>Bacillati</taxon>
        <taxon>Actinomycetota</taxon>
        <taxon>Actinomycetes</taxon>
        <taxon>Streptosporangiales</taxon>
        <taxon>Thermomonosporaceae</taxon>
        <taxon>Actinoallomurus</taxon>
    </lineage>
</organism>
<proteinExistence type="inferred from homology"/>
<protein>
    <submittedName>
        <fullName evidence="3">SDR family oxidoreductase</fullName>
    </submittedName>
</protein>
<evidence type="ECO:0000256" key="1">
    <source>
        <dbReference type="ARBA" id="ARBA00006484"/>
    </source>
</evidence>
<reference evidence="4" key="1">
    <citation type="journal article" date="2019" name="Int. J. Syst. Evol. Microbiol.">
        <title>The Global Catalogue of Microorganisms (GCM) 10K type strain sequencing project: providing services to taxonomists for standard genome sequencing and annotation.</title>
        <authorList>
            <consortium name="The Broad Institute Genomics Platform"/>
            <consortium name="The Broad Institute Genome Sequencing Center for Infectious Disease"/>
            <person name="Wu L."/>
            <person name="Ma J."/>
        </authorList>
    </citation>
    <scope>NUCLEOTIDE SEQUENCE [LARGE SCALE GENOMIC DNA]</scope>
    <source>
        <strain evidence="4">JCM 17938</strain>
    </source>
</reference>
<keyword evidence="2" id="KW-0560">Oxidoreductase</keyword>
<dbReference type="PANTHER" id="PTHR42760:SF133">
    <property type="entry name" value="3-OXOACYL-[ACYL-CARRIER-PROTEIN] REDUCTASE"/>
    <property type="match status" value="1"/>
</dbReference>
<evidence type="ECO:0000313" key="3">
    <source>
        <dbReference type="EMBL" id="GAA4612096.1"/>
    </source>
</evidence>
<gene>
    <name evidence="3" type="ORF">GCM10023195_51640</name>
</gene>
<dbReference type="EMBL" id="BAABHJ010000019">
    <property type="protein sequence ID" value="GAA4612096.1"/>
    <property type="molecule type" value="Genomic_DNA"/>
</dbReference>
<evidence type="ECO:0000313" key="4">
    <source>
        <dbReference type="Proteomes" id="UP001500212"/>
    </source>
</evidence>
<dbReference type="PRINTS" id="PR00080">
    <property type="entry name" value="SDRFAMILY"/>
</dbReference>
<dbReference type="Pfam" id="PF13561">
    <property type="entry name" value="adh_short_C2"/>
    <property type="match status" value="1"/>
</dbReference>
<evidence type="ECO:0000256" key="2">
    <source>
        <dbReference type="ARBA" id="ARBA00023002"/>
    </source>
</evidence>
<dbReference type="PANTHER" id="PTHR42760">
    <property type="entry name" value="SHORT-CHAIN DEHYDROGENASES/REDUCTASES FAMILY MEMBER"/>
    <property type="match status" value="1"/>
</dbReference>
<comment type="caution">
    <text evidence="3">The sequence shown here is derived from an EMBL/GenBank/DDBJ whole genome shotgun (WGS) entry which is preliminary data.</text>
</comment>